<dbReference type="RefSeq" id="WP_270072430.1">
    <property type="nucleotide sequence ID" value="NZ_JAJAQC010000018.1"/>
</dbReference>
<reference evidence="1" key="1">
    <citation type="submission" date="2021-10" db="EMBL/GenBank/DDBJ databases">
        <title>Streptomonospora sp. nov., isolated from mangrove soil.</title>
        <authorList>
            <person name="Chen X."/>
            <person name="Ge X."/>
            <person name="Liu W."/>
        </authorList>
    </citation>
    <scope>NUCLEOTIDE SEQUENCE</scope>
    <source>
        <strain evidence="1">S1-112</strain>
    </source>
</reference>
<sequence length="246" mass="26313">MDGSAFSTLRRSFRLLADGPRPPVLDLRGVAGTASRMTAGDLDGWLVQAPQETADAVWRRLLVPVRGGDATWTVVAAGLALPGLCAARTRLRCDDADRADIEAEMLAAFVAAMRSADPAPERVCGRLVSAARAAGQRHQRALRRLRSREVPWECAGLRHAGQSGAGPVTLLARALRTGVLSPIEAELIARTHLERRPLIRVADELGLAYITARRYRRSAQGRLLAALGGVETTSRVSAIGTSRAVS</sequence>
<dbReference type="AlphaFoldDB" id="A0A9X3SNF6"/>
<dbReference type="Proteomes" id="UP001140076">
    <property type="component" value="Unassembled WGS sequence"/>
</dbReference>
<comment type="caution">
    <text evidence="1">The sequence shown here is derived from an EMBL/GenBank/DDBJ whole genome shotgun (WGS) entry which is preliminary data.</text>
</comment>
<evidence type="ECO:0000313" key="2">
    <source>
        <dbReference type="Proteomes" id="UP001140076"/>
    </source>
</evidence>
<proteinExistence type="predicted"/>
<accession>A0A9X3SNF6</accession>
<protein>
    <submittedName>
        <fullName evidence="1">Uncharacterized protein</fullName>
    </submittedName>
</protein>
<gene>
    <name evidence="1" type="ORF">LG943_12615</name>
</gene>
<evidence type="ECO:0000313" key="1">
    <source>
        <dbReference type="EMBL" id="MDA0565151.1"/>
    </source>
</evidence>
<keyword evidence="2" id="KW-1185">Reference proteome</keyword>
<dbReference type="EMBL" id="JAJAQC010000018">
    <property type="protein sequence ID" value="MDA0565151.1"/>
    <property type="molecule type" value="Genomic_DNA"/>
</dbReference>
<organism evidence="1 2">
    <name type="scientific">Streptomonospora mangrovi</name>
    <dbReference type="NCBI Taxonomy" id="2883123"/>
    <lineage>
        <taxon>Bacteria</taxon>
        <taxon>Bacillati</taxon>
        <taxon>Actinomycetota</taxon>
        <taxon>Actinomycetes</taxon>
        <taxon>Streptosporangiales</taxon>
        <taxon>Nocardiopsidaceae</taxon>
        <taxon>Streptomonospora</taxon>
    </lineage>
</organism>
<name>A0A9X3SNF6_9ACTN</name>